<dbReference type="PANTHER" id="PTHR33639:SF2">
    <property type="entry name" value="DUF393 DOMAIN-CONTAINING PROTEIN"/>
    <property type="match status" value="1"/>
</dbReference>
<gene>
    <name evidence="2" type="ORF">VBRA1451_LOCUS15060</name>
</gene>
<dbReference type="Pfam" id="PF04134">
    <property type="entry name" value="DCC1-like"/>
    <property type="match status" value="1"/>
</dbReference>
<keyword evidence="1" id="KW-0732">Signal</keyword>
<dbReference type="InterPro" id="IPR007263">
    <property type="entry name" value="DCC1-like"/>
</dbReference>
<protein>
    <recommendedName>
        <fullName evidence="3">Thiol-disulfide oxidoreductase DCC</fullName>
    </recommendedName>
</protein>
<evidence type="ECO:0008006" key="3">
    <source>
        <dbReference type="Google" id="ProtNLM"/>
    </source>
</evidence>
<dbReference type="EMBL" id="HBGB01025894">
    <property type="protein sequence ID" value="CAD9059990.1"/>
    <property type="molecule type" value="Transcribed_RNA"/>
</dbReference>
<accession>A0A7S1K2M8</accession>
<name>A0A7S1K2M8_9ALVE</name>
<dbReference type="GO" id="GO:0015035">
    <property type="term" value="F:protein-disulfide reductase activity"/>
    <property type="evidence" value="ECO:0007669"/>
    <property type="project" value="InterPro"/>
</dbReference>
<feature type="chain" id="PRO_5031229413" description="Thiol-disulfide oxidoreductase DCC" evidence="1">
    <location>
        <begin position="16"/>
        <end position="259"/>
    </location>
</feature>
<sequence>MALIFALSFLSSASALSIRHSRQPAPALSSLMEGQARPHLVQPPPILTTFVSAPQRIPCSLFHESARQSLRRSQPASRHRSAVSTAVMDSMGEMARDVELTSDAVVPNQHLTPAESAAKAAQIFAADKRPVILFDGICNLCNSAVNFMLDEDQDGKFRFAALQSVAGKALLERCGKQPDDISSIVLVTEDSCYFKSEAVMHIGKELTGAVKVMSLLGFAMPGFVRNPVYDFVARNRYAWLGETDYCRVGDNTYDDRFVK</sequence>
<dbReference type="PANTHER" id="PTHR33639">
    <property type="entry name" value="THIOL-DISULFIDE OXIDOREDUCTASE DCC"/>
    <property type="match status" value="1"/>
</dbReference>
<dbReference type="AlphaFoldDB" id="A0A7S1K2M8"/>
<reference evidence="2" key="1">
    <citation type="submission" date="2021-01" db="EMBL/GenBank/DDBJ databases">
        <authorList>
            <person name="Corre E."/>
            <person name="Pelletier E."/>
            <person name="Niang G."/>
            <person name="Scheremetjew M."/>
            <person name="Finn R."/>
            <person name="Kale V."/>
            <person name="Holt S."/>
            <person name="Cochrane G."/>
            <person name="Meng A."/>
            <person name="Brown T."/>
            <person name="Cohen L."/>
        </authorList>
    </citation>
    <scope>NUCLEOTIDE SEQUENCE</scope>
    <source>
        <strain evidence="2">CCMP3346</strain>
    </source>
</reference>
<dbReference type="InterPro" id="IPR052927">
    <property type="entry name" value="DCC_oxidoreductase"/>
</dbReference>
<evidence type="ECO:0000313" key="2">
    <source>
        <dbReference type="EMBL" id="CAD9059990.1"/>
    </source>
</evidence>
<organism evidence="2">
    <name type="scientific">Vitrella brassicaformis</name>
    <dbReference type="NCBI Taxonomy" id="1169539"/>
    <lineage>
        <taxon>Eukaryota</taxon>
        <taxon>Sar</taxon>
        <taxon>Alveolata</taxon>
        <taxon>Colpodellida</taxon>
        <taxon>Vitrellaceae</taxon>
        <taxon>Vitrella</taxon>
    </lineage>
</organism>
<proteinExistence type="predicted"/>
<evidence type="ECO:0000256" key="1">
    <source>
        <dbReference type="SAM" id="SignalP"/>
    </source>
</evidence>
<feature type="signal peptide" evidence="1">
    <location>
        <begin position="1"/>
        <end position="15"/>
    </location>
</feature>